<comment type="similarity">
    <text evidence="1">Belongs to the RelE toxin family.</text>
</comment>
<dbReference type="RefSeq" id="WP_119805185.1">
    <property type="nucleotide sequence ID" value="NZ_QYYG01000008.1"/>
</dbReference>
<dbReference type="Pfam" id="PF05016">
    <property type="entry name" value="ParE_toxin"/>
    <property type="match status" value="1"/>
</dbReference>
<evidence type="ECO:0000313" key="4">
    <source>
        <dbReference type="Proteomes" id="UP000284338"/>
    </source>
</evidence>
<dbReference type="AlphaFoldDB" id="A0AA92X1A3"/>
<dbReference type="InterPro" id="IPR051803">
    <property type="entry name" value="TA_system_RelE-like_toxin"/>
</dbReference>
<evidence type="ECO:0000256" key="1">
    <source>
        <dbReference type="ARBA" id="ARBA00006226"/>
    </source>
</evidence>
<gene>
    <name evidence="3" type="ORF">D4100_21050</name>
</gene>
<dbReference type="Gene3D" id="3.30.2310.20">
    <property type="entry name" value="RelE-like"/>
    <property type="match status" value="1"/>
</dbReference>
<keyword evidence="2" id="KW-1277">Toxin-antitoxin system</keyword>
<accession>A0AA92X1A3</accession>
<reference evidence="3 4" key="1">
    <citation type="submission" date="2018-09" db="EMBL/GenBank/DDBJ databases">
        <title>Draft genome of a novel serratia sp. strain with antifungal activity.</title>
        <authorList>
            <person name="Dichmann S.I."/>
            <person name="Park B.P."/>
            <person name="Pathiraja D."/>
            <person name="Choi I.-G."/>
            <person name="Stougaard P."/>
            <person name="Hennessy R.C."/>
        </authorList>
    </citation>
    <scope>NUCLEOTIDE SEQUENCE [LARGE SCALE GENOMIC DNA]</scope>
    <source>
        <strain evidence="3 4">S40</strain>
    </source>
</reference>
<dbReference type="NCBIfam" id="TIGR02385">
    <property type="entry name" value="RelE_StbE"/>
    <property type="match status" value="1"/>
</dbReference>
<dbReference type="InterPro" id="IPR007712">
    <property type="entry name" value="RelE/ParE_toxin"/>
</dbReference>
<dbReference type="PANTHER" id="PTHR33755">
    <property type="entry name" value="TOXIN PARE1-RELATED"/>
    <property type="match status" value="1"/>
</dbReference>
<evidence type="ECO:0000313" key="3">
    <source>
        <dbReference type="EMBL" id="RJF53892.1"/>
    </source>
</evidence>
<name>A0AA92X1A3_9GAMM</name>
<comment type="caution">
    <text evidence="3">The sequence shown here is derived from an EMBL/GenBank/DDBJ whole genome shotgun (WGS) entry which is preliminary data.</text>
</comment>
<evidence type="ECO:0000256" key="2">
    <source>
        <dbReference type="ARBA" id="ARBA00022649"/>
    </source>
</evidence>
<keyword evidence="4" id="KW-1185">Reference proteome</keyword>
<organism evidence="3 4">
    <name type="scientific">Serratia inhibens</name>
    <dbReference type="NCBI Taxonomy" id="2338073"/>
    <lineage>
        <taxon>Bacteria</taxon>
        <taxon>Pseudomonadati</taxon>
        <taxon>Pseudomonadota</taxon>
        <taxon>Gammaproteobacteria</taxon>
        <taxon>Enterobacterales</taxon>
        <taxon>Yersiniaceae</taxon>
        <taxon>Serratia</taxon>
    </lineage>
</organism>
<dbReference type="InterPro" id="IPR035093">
    <property type="entry name" value="RelE/ParE_toxin_dom_sf"/>
</dbReference>
<protein>
    <submittedName>
        <fullName evidence="3">Type II toxin-antitoxin system RelE/ParE family toxin</fullName>
    </submittedName>
</protein>
<proteinExistence type="inferred from homology"/>
<dbReference type="EMBL" id="QYYG01000008">
    <property type="protein sequence ID" value="RJF53892.1"/>
    <property type="molecule type" value="Genomic_DNA"/>
</dbReference>
<dbReference type="Proteomes" id="UP000284338">
    <property type="component" value="Unassembled WGS sequence"/>
</dbReference>
<sequence>MQLEWKPMALEDREAIMEYIAKDNPTAAIALDDEFEAAVERACQHPKLYKRGRIASTHEIVIRHRYLLIYRLTYSHLQVLRVLHTARRWPPVQHR</sequence>